<dbReference type="OrthoDB" id="6620093at2"/>
<dbReference type="Gene3D" id="3.40.50.2000">
    <property type="entry name" value="Glycogen Phosphorylase B"/>
    <property type="match status" value="1"/>
</dbReference>
<evidence type="ECO:0000256" key="2">
    <source>
        <dbReference type="ARBA" id="ARBA00022679"/>
    </source>
</evidence>
<gene>
    <name evidence="3" type="ORF">EFD62_01170</name>
</gene>
<keyword evidence="2" id="KW-0808">Transferase</keyword>
<dbReference type="InterPro" id="IPR050271">
    <property type="entry name" value="UDP-glycosyltransferase"/>
</dbReference>
<accession>A0A4Q0I823</accession>
<protein>
    <recommendedName>
        <fullName evidence="5">Glycosyl transferase family 28 C-terminal domain-containing protein</fullName>
    </recommendedName>
</protein>
<evidence type="ECO:0000256" key="1">
    <source>
        <dbReference type="ARBA" id="ARBA00022676"/>
    </source>
</evidence>
<dbReference type="PANTHER" id="PTHR48043:SF145">
    <property type="entry name" value="FI06409P-RELATED"/>
    <property type="match status" value="1"/>
</dbReference>
<dbReference type="InterPro" id="IPR002213">
    <property type="entry name" value="UDP_glucos_trans"/>
</dbReference>
<sequence>MTHAGFNSVNEALYFGVPMLALPQVNDQHKVAKRLVSMELGMTENIEELSPEILRSKTEALIMDRKIKENCMQISREMRNLTKFE</sequence>
<dbReference type="GO" id="GO:0008194">
    <property type="term" value="F:UDP-glycosyltransferase activity"/>
    <property type="evidence" value="ECO:0007669"/>
    <property type="project" value="InterPro"/>
</dbReference>
<dbReference type="SUPFAM" id="SSF53756">
    <property type="entry name" value="UDP-Glycosyltransferase/glycogen phosphorylase"/>
    <property type="match status" value="1"/>
</dbReference>
<dbReference type="AlphaFoldDB" id="A0A4Q0I823"/>
<comment type="caution">
    <text evidence="3">The sequence shown here is derived from an EMBL/GenBank/DDBJ whole genome shotgun (WGS) entry which is preliminary data.</text>
</comment>
<evidence type="ECO:0008006" key="5">
    <source>
        <dbReference type="Google" id="ProtNLM"/>
    </source>
</evidence>
<evidence type="ECO:0000313" key="3">
    <source>
        <dbReference type="EMBL" id="RXE60574.1"/>
    </source>
</evidence>
<dbReference type="EMBL" id="RLII01000001">
    <property type="protein sequence ID" value="RXE60574.1"/>
    <property type="molecule type" value="Genomic_DNA"/>
</dbReference>
<dbReference type="Proteomes" id="UP000289166">
    <property type="component" value="Unassembled WGS sequence"/>
</dbReference>
<dbReference type="Pfam" id="PF00201">
    <property type="entry name" value="UDPGT"/>
    <property type="match status" value="1"/>
</dbReference>
<evidence type="ECO:0000313" key="4">
    <source>
        <dbReference type="Proteomes" id="UP000289166"/>
    </source>
</evidence>
<proteinExistence type="predicted"/>
<reference evidence="4" key="1">
    <citation type="submission" date="2018-11" db="EMBL/GenBank/DDBJ databases">
        <title>Genome sequencing of a novel mesophilic and cellulolytic organism within the genus Hungateiclostridium.</title>
        <authorList>
            <person name="Rettenmaier R."/>
            <person name="Liebl W."/>
            <person name="Zverlov V."/>
        </authorList>
    </citation>
    <scope>NUCLEOTIDE SEQUENCE [LARGE SCALE GENOMIC DNA]</scope>
    <source>
        <strain evidence="4">N2K1</strain>
    </source>
</reference>
<keyword evidence="4" id="KW-1185">Reference proteome</keyword>
<dbReference type="PANTHER" id="PTHR48043">
    <property type="entry name" value="EG:EG0003.4 PROTEIN-RELATED"/>
    <property type="match status" value="1"/>
</dbReference>
<name>A0A4Q0I823_9FIRM</name>
<organism evidence="3 4">
    <name type="scientific">Acetivibrio mesophilus</name>
    <dbReference type="NCBI Taxonomy" id="2487273"/>
    <lineage>
        <taxon>Bacteria</taxon>
        <taxon>Bacillati</taxon>
        <taxon>Bacillota</taxon>
        <taxon>Clostridia</taxon>
        <taxon>Eubacteriales</taxon>
        <taxon>Oscillospiraceae</taxon>
        <taxon>Acetivibrio</taxon>
    </lineage>
</organism>
<keyword evidence="1" id="KW-0328">Glycosyltransferase</keyword>